<dbReference type="EMBL" id="JADGMS010000002">
    <property type="protein sequence ID" value="KAF9686696.1"/>
    <property type="molecule type" value="Genomic_DNA"/>
</dbReference>
<organism evidence="2 3">
    <name type="scientific">Salix dunnii</name>
    <dbReference type="NCBI Taxonomy" id="1413687"/>
    <lineage>
        <taxon>Eukaryota</taxon>
        <taxon>Viridiplantae</taxon>
        <taxon>Streptophyta</taxon>
        <taxon>Embryophyta</taxon>
        <taxon>Tracheophyta</taxon>
        <taxon>Spermatophyta</taxon>
        <taxon>Magnoliopsida</taxon>
        <taxon>eudicotyledons</taxon>
        <taxon>Gunneridae</taxon>
        <taxon>Pentapetalae</taxon>
        <taxon>rosids</taxon>
        <taxon>fabids</taxon>
        <taxon>Malpighiales</taxon>
        <taxon>Salicaceae</taxon>
        <taxon>Saliceae</taxon>
        <taxon>Salix</taxon>
    </lineage>
</organism>
<dbReference type="AlphaFoldDB" id="A0A835N5K1"/>
<evidence type="ECO:0000313" key="2">
    <source>
        <dbReference type="EMBL" id="KAF9686696.1"/>
    </source>
</evidence>
<feature type="region of interest" description="Disordered" evidence="1">
    <location>
        <begin position="15"/>
        <end position="46"/>
    </location>
</feature>
<comment type="caution">
    <text evidence="2">The sequence shown here is derived from an EMBL/GenBank/DDBJ whole genome shotgun (WGS) entry which is preliminary data.</text>
</comment>
<sequence>MSRCFPYPPPGYYRIESIKGKSRQERKGMLPKEKKEEAEKSDLTEEHDEPVCLQNVCYLSDDGIWSNKKRKLNPSTTTDDKPRNVFRIRLPLTRHKEPDVSLNSKGLCSNSGGTDSVFGQDEIVRLSDQETVNSKGGKLASPPENIPCSSISEKMESSVCHESKTSWFRFHDRKMRKADLQYKGLIEDFVPRPLQFELEDSDDEEWLFGTLKREGHGNKRLNARHDASCRTIIRIQLALRRLRDPDASVDGVGLRSTLGVADSFAREHQIIETSLRSRIYDGETQTAESLYHDLIANLKEFFFLFGAKQS</sequence>
<accession>A0A835N5K1</accession>
<protein>
    <submittedName>
        <fullName evidence="2">Uncharacterized protein</fullName>
    </submittedName>
</protein>
<dbReference type="PANTHER" id="PTHR34660:SF9">
    <property type="entry name" value="DNA BINDING PROTEIN"/>
    <property type="match status" value="1"/>
</dbReference>
<feature type="compositionally biased region" description="Basic and acidic residues" evidence="1">
    <location>
        <begin position="16"/>
        <end position="44"/>
    </location>
</feature>
<evidence type="ECO:0000313" key="3">
    <source>
        <dbReference type="Proteomes" id="UP000657918"/>
    </source>
</evidence>
<dbReference type="OrthoDB" id="778084at2759"/>
<reference evidence="2 3" key="1">
    <citation type="submission" date="2020-10" db="EMBL/GenBank/DDBJ databases">
        <title>Plant Genome Project.</title>
        <authorList>
            <person name="Zhang R.-G."/>
        </authorList>
    </citation>
    <scope>NUCLEOTIDE SEQUENCE [LARGE SCALE GENOMIC DNA]</scope>
    <source>
        <strain evidence="2">FAFU-HL-1</strain>
        <tissue evidence="2">Leaf</tissue>
    </source>
</reference>
<dbReference type="Proteomes" id="UP000657918">
    <property type="component" value="Unassembled WGS sequence"/>
</dbReference>
<evidence type="ECO:0000256" key="1">
    <source>
        <dbReference type="SAM" id="MobiDB-lite"/>
    </source>
</evidence>
<keyword evidence="3" id="KW-1185">Reference proteome</keyword>
<proteinExistence type="predicted"/>
<name>A0A835N5K1_9ROSI</name>
<gene>
    <name evidence="2" type="ORF">SADUNF_Sadunf02G0016100</name>
</gene>
<dbReference type="PANTHER" id="PTHR34660">
    <property type="entry name" value="MYB-LIKE PROTEIN X"/>
    <property type="match status" value="1"/>
</dbReference>